<feature type="region of interest" description="Disordered" evidence="1">
    <location>
        <begin position="231"/>
        <end position="250"/>
    </location>
</feature>
<evidence type="ECO:0000313" key="3">
    <source>
        <dbReference type="Proteomes" id="UP000319160"/>
    </source>
</evidence>
<protein>
    <submittedName>
        <fullName evidence="2">Uncharacterized protein</fullName>
    </submittedName>
</protein>
<proteinExistence type="predicted"/>
<evidence type="ECO:0000256" key="1">
    <source>
        <dbReference type="SAM" id="MobiDB-lite"/>
    </source>
</evidence>
<reference evidence="3" key="1">
    <citation type="submission" date="2019-06" db="EMBL/GenBank/DDBJ databases">
        <title>Draft genome sequence of the griseofulvin-producing fungus Xylaria cubensis strain G536.</title>
        <authorList>
            <person name="Mead M.E."/>
            <person name="Raja H.A."/>
            <person name="Steenwyk J.L."/>
            <person name="Knowles S.L."/>
            <person name="Oberlies N.H."/>
            <person name="Rokas A."/>
        </authorList>
    </citation>
    <scope>NUCLEOTIDE SEQUENCE [LARGE SCALE GENOMIC DNA]</scope>
    <source>
        <strain evidence="3">G536</strain>
    </source>
</reference>
<keyword evidence="3" id="KW-1185">Reference proteome</keyword>
<gene>
    <name evidence="2" type="ORF">FHL15_005870</name>
</gene>
<dbReference type="EMBL" id="VFLP01000030">
    <property type="protein sequence ID" value="TRX93291.1"/>
    <property type="molecule type" value="Genomic_DNA"/>
</dbReference>
<sequence length="277" mass="31947">MQQPELLIDLLLDKISERDEVDLFFHHKIRFNWNTATGKLVLLFMVHPIHDAFKVDFGTALDRELNRLAKTISPLRLFRENIRQRGHTFTRYNDHTNPLFVFNACRSHGDLRQAVAEYFKQFPGQLSTYLGFEIDYQERAIRDTSSCHSTALLYMWHMEWSESESCWAVKPILEGELFRDASGKAVAGRLDVPFRWLVPLSERTNLPQKAQDATLSFDFADLTAIINQGEKEHREFDSSPPPDSPLQSRKQKALIKFLSMDNSDEDAVAVAVKYIAA</sequence>
<dbReference type="Proteomes" id="UP000319160">
    <property type="component" value="Unassembled WGS sequence"/>
</dbReference>
<accession>A0A553HZC4</accession>
<name>A0A553HZC4_9PEZI</name>
<dbReference type="OrthoDB" id="4687707at2759"/>
<dbReference type="AlphaFoldDB" id="A0A553HZC4"/>
<dbReference type="STRING" id="2512241.A0A553HZC4"/>
<organism evidence="2 3">
    <name type="scientific">Xylaria flabelliformis</name>
    <dbReference type="NCBI Taxonomy" id="2512241"/>
    <lineage>
        <taxon>Eukaryota</taxon>
        <taxon>Fungi</taxon>
        <taxon>Dikarya</taxon>
        <taxon>Ascomycota</taxon>
        <taxon>Pezizomycotina</taxon>
        <taxon>Sordariomycetes</taxon>
        <taxon>Xylariomycetidae</taxon>
        <taxon>Xylariales</taxon>
        <taxon>Xylariaceae</taxon>
        <taxon>Xylaria</taxon>
    </lineage>
</organism>
<comment type="caution">
    <text evidence="2">The sequence shown here is derived from an EMBL/GenBank/DDBJ whole genome shotgun (WGS) entry which is preliminary data.</text>
</comment>
<evidence type="ECO:0000313" key="2">
    <source>
        <dbReference type="EMBL" id="TRX93291.1"/>
    </source>
</evidence>